<evidence type="ECO:0000313" key="3">
    <source>
        <dbReference type="EMBL" id="GMR37307.1"/>
    </source>
</evidence>
<keyword evidence="4" id="KW-1185">Reference proteome</keyword>
<dbReference type="EMBL" id="BTRK01000002">
    <property type="protein sequence ID" value="GMR37307.1"/>
    <property type="molecule type" value="Genomic_DNA"/>
</dbReference>
<feature type="compositionally biased region" description="Acidic residues" evidence="2">
    <location>
        <begin position="63"/>
        <end position="72"/>
    </location>
</feature>
<dbReference type="AlphaFoldDB" id="A0AAN5CBP8"/>
<feature type="region of interest" description="Disordered" evidence="2">
    <location>
        <begin position="1"/>
        <end position="74"/>
    </location>
</feature>
<accession>A0AAN5CBP8</accession>
<dbReference type="Proteomes" id="UP001328107">
    <property type="component" value="Unassembled WGS sequence"/>
</dbReference>
<evidence type="ECO:0000313" key="4">
    <source>
        <dbReference type="Proteomes" id="UP001328107"/>
    </source>
</evidence>
<feature type="compositionally biased region" description="Basic and acidic residues" evidence="2">
    <location>
        <begin position="1"/>
        <end position="11"/>
    </location>
</feature>
<evidence type="ECO:0000256" key="1">
    <source>
        <dbReference type="SAM" id="Coils"/>
    </source>
</evidence>
<feature type="non-terminal residue" evidence="3">
    <location>
        <position position="217"/>
    </location>
</feature>
<name>A0AAN5CBP8_9BILA</name>
<keyword evidence="1" id="KW-0175">Coiled coil</keyword>
<proteinExistence type="predicted"/>
<gene>
    <name evidence="3" type="ORF">PMAYCL1PPCAC_07502</name>
</gene>
<sequence length="217" mass="24751">MSSNDSRKEYSPELTEMGEEEKCTVLKRRSSSASMEDDEKTDKPSRKKNKAGIVRFGRWDSENSQDEMEDGEVFEKTEEIKKEEHDDDNDVQVICEIPRGEAKIQSKPQRKCTPSTDELARANERIFELERELEISKGVVCEVEQVKKKATQLEGLLDEAIKKTRVAESHADAAEKSLAASKPVESSWKWLSGERLAKIREHNAEISSMKEKMKADD</sequence>
<comment type="caution">
    <text evidence="3">The sequence shown here is derived from an EMBL/GenBank/DDBJ whole genome shotgun (WGS) entry which is preliminary data.</text>
</comment>
<feature type="region of interest" description="Disordered" evidence="2">
    <location>
        <begin position="98"/>
        <end position="117"/>
    </location>
</feature>
<evidence type="ECO:0000256" key="2">
    <source>
        <dbReference type="SAM" id="MobiDB-lite"/>
    </source>
</evidence>
<feature type="coiled-coil region" evidence="1">
    <location>
        <begin position="119"/>
        <end position="163"/>
    </location>
</feature>
<organism evidence="3 4">
    <name type="scientific">Pristionchus mayeri</name>
    <dbReference type="NCBI Taxonomy" id="1317129"/>
    <lineage>
        <taxon>Eukaryota</taxon>
        <taxon>Metazoa</taxon>
        <taxon>Ecdysozoa</taxon>
        <taxon>Nematoda</taxon>
        <taxon>Chromadorea</taxon>
        <taxon>Rhabditida</taxon>
        <taxon>Rhabditina</taxon>
        <taxon>Diplogasteromorpha</taxon>
        <taxon>Diplogasteroidea</taxon>
        <taxon>Neodiplogasteridae</taxon>
        <taxon>Pristionchus</taxon>
    </lineage>
</organism>
<reference evidence="4" key="1">
    <citation type="submission" date="2022-10" db="EMBL/GenBank/DDBJ databases">
        <title>Genome assembly of Pristionchus species.</title>
        <authorList>
            <person name="Yoshida K."/>
            <person name="Sommer R.J."/>
        </authorList>
    </citation>
    <scope>NUCLEOTIDE SEQUENCE [LARGE SCALE GENOMIC DNA]</scope>
    <source>
        <strain evidence="4">RS5460</strain>
    </source>
</reference>
<protein>
    <submittedName>
        <fullName evidence="3">Uncharacterized protein</fullName>
    </submittedName>
</protein>